<feature type="active site" description="Proton acceptor" evidence="3">
    <location>
        <position position="76"/>
    </location>
</feature>
<proteinExistence type="inferred from homology"/>
<keyword evidence="3" id="KW-0963">Cytoplasm</keyword>
<dbReference type="InterPro" id="IPR003697">
    <property type="entry name" value="Maf-like"/>
</dbReference>
<keyword evidence="5" id="KW-1185">Reference proteome</keyword>
<dbReference type="NCBIfam" id="TIGR00172">
    <property type="entry name" value="maf"/>
    <property type="match status" value="1"/>
</dbReference>
<organism evidence="4 5">
    <name type="scientific">Asanoa iriomotensis</name>
    <dbReference type="NCBI Taxonomy" id="234613"/>
    <lineage>
        <taxon>Bacteria</taxon>
        <taxon>Bacillati</taxon>
        <taxon>Actinomycetota</taxon>
        <taxon>Actinomycetes</taxon>
        <taxon>Micromonosporales</taxon>
        <taxon>Micromonosporaceae</taxon>
        <taxon>Asanoa</taxon>
    </lineage>
</organism>
<dbReference type="InterPro" id="IPR029001">
    <property type="entry name" value="ITPase-like_fam"/>
</dbReference>
<evidence type="ECO:0000256" key="3">
    <source>
        <dbReference type="HAMAP-Rule" id="MF_00528"/>
    </source>
</evidence>
<keyword evidence="3" id="KW-0546">Nucleotide metabolism</keyword>
<name>A0ABQ4CC52_9ACTN</name>
<comment type="subcellular location">
    <subcellularLocation>
        <location evidence="3">Cytoplasm</location>
    </subcellularLocation>
</comment>
<protein>
    <recommendedName>
        <fullName evidence="3">Nucleoside triphosphate pyrophosphatase</fullName>
        <ecNumber evidence="3">3.6.1.9</ecNumber>
    </recommendedName>
    <alternativeName>
        <fullName evidence="3">Nucleotide pyrophosphatase</fullName>
        <shortName evidence="3">Nucleotide PPase</shortName>
    </alternativeName>
</protein>
<dbReference type="Gene3D" id="3.90.950.10">
    <property type="match status" value="1"/>
</dbReference>
<evidence type="ECO:0000313" key="4">
    <source>
        <dbReference type="EMBL" id="GIF60343.1"/>
    </source>
</evidence>
<dbReference type="SUPFAM" id="SSF52972">
    <property type="entry name" value="ITPase-like"/>
    <property type="match status" value="1"/>
</dbReference>
<comment type="catalytic activity">
    <reaction evidence="3">
        <text>a 2'-deoxyribonucleoside 5'-triphosphate + H2O = a 2'-deoxyribonucleoside 5'-phosphate + diphosphate + H(+)</text>
        <dbReference type="Rhea" id="RHEA:44644"/>
        <dbReference type="ChEBI" id="CHEBI:15377"/>
        <dbReference type="ChEBI" id="CHEBI:15378"/>
        <dbReference type="ChEBI" id="CHEBI:33019"/>
        <dbReference type="ChEBI" id="CHEBI:61560"/>
        <dbReference type="ChEBI" id="CHEBI:65317"/>
        <dbReference type="EC" id="3.6.1.9"/>
    </reaction>
</comment>
<comment type="cofactor">
    <cofactor evidence="1 3">
        <name>a divalent metal cation</name>
        <dbReference type="ChEBI" id="CHEBI:60240"/>
    </cofactor>
</comment>
<dbReference type="Pfam" id="PF02545">
    <property type="entry name" value="Maf"/>
    <property type="match status" value="1"/>
</dbReference>
<dbReference type="EMBL" id="BONC01000065">
    <property type="protein sequence ID" value="GIF60343.1"/>
    <property type="molecule type" value="Genomic_DNA"/>
</dbReference>
<accession>A0ABQ4CC52</accession>
<dbReference type="CDD" id="cd00555">
    <property type="entry name" value="Maf"/>
    <property type="match status" value="1"/>
</dbReference>
<comment type="catalytic activity">
    <reaction evidence="3">
        <text>a ribonucleoside 5'-triphosphate + H2O = a ribonucleoside 5'-phosphate + diphosphate + H(+)</text>
        <dbReference type="Rhea" id="RHEA:23996"/>
        <dbReference type="ChEBI" id="CHEBI:15377"/>
        <dbReference type="ChEBI" id="CHEBI:15378"/>
        <dbReference type="ChEBI" id="CHEBI:33019"/>
        <dbReference type="ChEBI" id="CHEBI:58043"/>
        <dbReference type="ChEBI" id="CHEBI:61557"/>
        <dbReference type="EC" id="3.6.1.9"/>
    </reaction>
</comment>
<comment type="caution">
    <text evidence="4">The sequence shown here is derived from an EMBL/GenBank/DDBJ whole genome shotgun (WGS) entry which is preliminary data.</text>
</comment>
<dbReference type="Proteomes" id="UP000624325">
    <property type="component" value="Unassembled WGS sequence"/>
</dbReference>
<evidence type="ECO:0000313" key="5">
    <source>
        <dbReference type="Proteomes" id="UP000624325"/>
    </source>
</evidence>
<dbReference type="HAMAP" id="MF_00528">
    <property type="entry name" value="Maf"/>
    <property type="match status" value="1"/>
</dbReference>
<dbReference type="EC" id="3.6.1.9" evidence="3"/>
<evidence type="ECO:0000256" key="2">
    <source>
        <dbReference type="ARBA" id="ARBA00022801"/>
    </source>
</evidence>
<comment type="caution">
    <text evidence="3">Lacks conserved residue(s) required for the propagation of feature annotation.</text>
</comment>
<dbReference type="PANTHER" id="PTHR43213">
    <property type="entry name" value="BIFUNCTIONAL DTTP/UTP PYROPHOSPHATASE/METHYLTRANSFERASE PROTEIN-RELATED"/>
    <property type="match status" value="1"/>
</dbReference>
<comment type="similarity">
    <text evidence="3">Belongs to the Maf family.</text>
</comment>
<dbReference type="PANTHER" id="PTHR43213:SF5">
    <property type="entry name" value="BIFUNCTIONAL DTTP_UTP PYROPHOSPHATASE_METHYLTRANSFERASE PROTEIN-RELATED"/>
    <property type="match status" value="1"/>
</dbReference>
<comment type="function">
    <text evidence="3">Nucleoside triphosphate pyrophosphatase. May have a dual role in cell division arrest and in preventing the incorporation of modified nucleotides into cellular nucleic acids.</text>
</comment>
<reference evidence="4 5" key="1">
    <citation type="submission" date="2021-01" db="EMBL/GenBank/DDBJ databases">
        <title>Whole genome shotgun sequence of Asanoa iriomotensis NBRC 100142.</title>
        <authorList>
            <person name="Komaki H."/>
            <person name="Tamura T."/>
        </authorList>
    </citation>
    <scope>NUCLEOTIDE SEQUENCE [LARGE SCALE GENOMIC DNA]</scope>
    <source>
        <strain evidence="4 5">NBRC 100142</strain>
    </source>
</reference>
<keyword evidence="2 3" id="KW-0378">Hydrolase</keyword>
<sequence>MVLASASPARRALLSAAGIDVEVVVSGVDESSVQEPTAAELCLTLARMKATEVARRLGVEGISVGPGGRLLVLGCDSVLEFDGEILGKPRDGADAVRRWQGMRGRSGVLHTGHYLIDLAGVTVGAVGSTTVHFAELDDDEIAAYVATGEPLHVAGAFTIDGLGGPFVERIEGDHGTVVGLSLPLLRHLLDDLGVRLTDLWKS</sequence>
<evidence type="ECO:0000256" key="1">
    <source>
        <dbReference type="ARBA" id="ARBA00001968"/>
    </source>
</evidence>
<gene>
    <name evidence="4" type="ORF">Air01nite_64380</name>
</gene>
<dbReference type="PIRSF" id="PIRSF006305">
    <property type="entry name" value="Maf"/>
    <property type="match status" value="1"/>
</dbReference>